<dbReference type="PROSITE" id="PS51352">
    <property type="entry name" value="THIOREDOXIN_2"/>
    <property type="match status" value="1"/>
</dbReference>
<evidence type="ECO:0000313" key="5">
    <source>
        <dbReference type="EMBL" id="QUC21622.1"/>
    </source>
</evidence>
<dbReference type="Proteomes" id="UP000027002">
    <property type="component" value="Chromosome 4"/>
</dbReference>
<protein>
    <recommendedName>
        <fullName evidence="3">Thioredoxin domain-containing protein</fullName>
    </recommendedName>
</protein>
<reference evidence="4" key="1">
    <citation type="journal article" date="2016" name="Genome Announc.">
        <title>Genome Sequence of Ustilaginoidea virens IPU010, a Rice Pathogenic Fungus Causing False Smut.</title>
        <authorList>
            <person name="Kumagai T."/>
            <person name="Ishii T."/>
            <person name="Terai G."/>
            <person name="Umemura M."/>
            <person name="Machida M."/>
            <person name="Asai K."/>
        </authorList>
    </citation>
    <scope>NUCLEOTIDE SEQUENCE [LARGE SCALE GENOMIC DNA]</scope>
    <source>
        <strain evidence="4">IPU010</strain>
    </source>
</reference>
<dbReference type="InterPro" id="IPR036249">
    <property type="entry name" value="Thioredoxin-like_sf"/>
</dbReference>
<feature type="domain" description="Thioredoxin" evidence="3">
    <location>
        <begin position="1"/>
        <end position="123"/>
    </location>
</feature>
<dbReference type="AlphaFoldDB" id="A0A063CAB3"/>
<keyword evidence="2" id="KW-1015">Disulfide bond</keyword>
<evidence type="ECO:0000313" key="4">
    <source>
        <dbReference type="EMBL" id="GAO13589.1"/>
    </source>
</evidence>
<gene>
    <name evidence="5" type="ORF">UV8b_05865</name>
    <name evidence="4" type="ORF">UVI_02015380</name>
</gene>
<organism evidence="4 7">
    <name type="scientific">Ustilaginoidea virens</name>
    <name type="common">Rice false smut fungus</name>
    <name type="synonym">Villosiclava virens</name>
    <dbReference type="NCBI Taxonomy" id="1159556"/>
    <lineage>
        <taxon>Eukaryota</taxon>
        <taxon>Fungi</taxon>
        <taxon>Dikarya</taxon>
        <taxon>Ascomycota</taxon>
        <taxon>Pezizomycotina</taxon>
        <taxon>Sordariomycetes</taxon>
        <taxon>Hypocreomycetidae</taxon>
        <taxon>Hypocreales</taxon>
        <taxon>Clavicipitaceae</taxon>
        <taxon>Ustilaginoidea</taxon>
    </lineage>
</organism>
<dbReference type="CDD" id="cd02947">
    <property type="entry name" value="TRX_family"/>
    <property type="match status" value="1"/>
</dbReference>
<dbReference type="OrthoDB" id="19690at2759"/>
<dbReference type="InterPro" id="IPR013766">
    <property type="entry name" value="Thioredoxin_domain"/>
</dbReference>
<dbReference type="EMBL" id="BBTG02000006">
    <property type="protein sequence ID" value="GAO13589.1"/>
    <property type="molecule type" value="Genomic_DNA"/>
</dbReference>
<comment type="similarity">
    <text evidence="1">Belongs to the thioredoxin family.</text>
</comment>
<dbReference type="KEGG" id="uvi:66066642"/>
<evidence type="ECO:0000313" key="6">
    <source>
        <dbReference type="Proteomes" id="UP000027002"/>
    </source>
</evidence>
<dbReference type="HOGENOM" id="CLU_2016932_0_0_1"/>
<dbReference type="Pfam" id="PF00085">
    <property type="entry name" value="Thioredoxin"/>
    <property type="match status" value="1"/>
</dbReference>
<accession>A0A063CAB3</accession>
<reference evidence="5" key="3">
    <citation type="submission" date="2020-03" db="EMBL/GenBank/DDBJ databases">
        <title>A mixture of massive structural variations and highly conserved coding sequences in Ustilaginoidea virens genome.</title>
        <authorList>
            <person name="Zhang K."/>
            <person name="Zhao Z."/>
            <person name="Zhang Z."/>
            <person name="Li Y."/>
            <person name="Hsiang T."/>
            <person name="Sun W."/>
        </authorList>
    </citation>
    <scope>NUCLEOTIDE SEQUENCE</scope>
    <source>
        <strain evidence="5">UV-8b</strain>
    </source>
</reference>
<dbReference type="Proteomes" id="UP000054053">
    <property type="component" value="Unassembled WGS sequence"/>
</dbReference>
<proteinExistence type="inferred from homology"/>
<dbReference type="RefSeq" id="XP_042999295.1">
    <property type="nucleotide sequence ID" value="XM_043143362.1"/>
</dbReference>
<sequence>MSSRSPRARAATANPIVEIAAASQYDRLVAQKGRLVALFTSYACKPCGFVYPAYYQLASKYRGVVFVQVDVEHHDNEKLRARYGLEQFPVFYFYRGGRKVDECNHCGGEDGKALRARVERLAA</sequence>
<reference evidence="7" key="2">
    <citation type="journal article" date="2016" name="Genome Announc.">
        <title>Genome sequence of Ustilaginoidea virens IPU010, a rice pathogenic fungus causing false smut.</title>
        <authorList>
            <person name="Kumagai T."/>
            <person name="Ishii T."/>
            <person name="Terai G."/>
            <person name="Umemura M."/>
            <person name="Machida M."/>
            <person name="Asai K."/>
        </authorList>
    </citation>
    <scope>NUCLEOTIDE SEQUENCE [LARGE SCALE GENOMIC DNA]</scope>
    <source>
        <strain evidence="7">IPU010</strain>
    </source>
</reference>
<dbReference type="Gene3D" id="3.40.30.10">
    <property type="entry name" value="Glutaredoxin"/>
    <property type="match status" value="1"/>
</dbReference>
<evidence type="ECO:0000313" key="7">
    <source>
        <dbReference type="Proteomes" id="UP000054053"/>
    </source>
</evidence>
<dbReference type="GeneID" id="66066642"/>
<dbReference type="EMBL" id="CP072756">
    <property type="protein sequence ID" value="QUC21622.1"/>
    <property type="molecule type" value="Genomic_DNA"/>
</dbReference>
<evidence type="ECO:0000256" key="1">
    <source>
        <dbReference type="ARBA" id="ARBA00008987"/>
    </source>
</evidence>
<evidence type="ECO:0000256" key="2">
    <source>
        <dbReference type="ARBA" id="ARBA00023157"/>
    </source>
</evidence>
<dbReference type="STRING" id="1159556.A0A063CAB3"/>
<name>A0A063CAB3_USTVR</name>
<dbReference type="PANTHER" id="PTHR46115">
    <property type="entry name" value="THIOREDOXIN-LIKE PROTEIN 1"/>
    <property type="match status" value="1"/>
</dbReference>
<evidence type="ECO:0000259" key="3">
    <source>
        <dbReference type="PROSITE" id="PS51352"/>
    </source>
</evidence>
<dbReference type="SUPFAM" id="SSF52833">
    <property type="entry name" value="Thioredoxin-like"/>
    <property type="match status" value="1"/>
</dbReference>
<keyword evidence="6" id="KW-1185">Reference proteome</keyword>